<dbReference type="Proteomes" id="UP000695023">
    <property type="component" value="Unplaced"/>
</dbReference>
<feature type="transmembrane region" description="Helical" evidence="6">
    <location>
        <begin position="210"/>
        <end position="240"/>
    </location>
</feature>
<reference evidence="8" key="1">
    <citation type="submission" date="2025-08" db="UniProtKB">
        <authorList>
            <consortium name="RefSeq"/>
        </authorList>
    </citation>
    <scope>IDENTIFICATION</scope>
</reference>
<sequence>MCVSRCLRCVGVSLVPMAIVCILCNILLLVPELKIQFLLDGHVTREATWATGLWGSGFLVLLGARAFVQSSRTRGCCAFRSQVTSGSTPSRTDFHHRCFFYQSEIWKPHICIFLTRVSCSRCCQSYHVSLLQMLCQLLYSCLCLLSAASCSLVSATGLSQGPLCLYNDSSGPTWGVPLQPLPGRHSGYLFNRTLWSGVCLEPSSVVQWNLVLFSVMGTVSGLQTVLCGANILNSILGLILGRGLSHSKISPVSV</sequence>
<proteinExistence type="inferred from homology"/>
<feature type="transmembrane region" description="Helical" evidence="6">
    <location>
        <begin position="7"/>
        <end position="29"/>
    </location>
</feature>
<evidence type="ECO:0000313" key="7">
    <source>
        <dbReference type="Proteomes" id="UP000695023"/>
    </source>
</evidence>
<dbReference type="AlphaFoldDB" id="A0A9Y3S6N0"/>
<dbReference type="GO" id="GO:0016020">
    <property type="term" value="C:membrane"/>
    <property type="evidence" value="ECO:0007669"/>
    <property type="project" value="UniProtKB-SubCell"/>
</dbReference>
<evidence type="ECO:0000313" key="8">
    <source>
        <dbReference type="RefSeq" id="XP_005751670.1"/>
    </source>
</evidence>
<comment type="similarity">
    <text evidence="2">Belongs to the L6 tetraspanin family.</text>
</comment>
<keyword evidence="5 6" id="KW-0472">Membrane</keyword>
<feature type="transmembrane region" description="Helical" evidence="6">
    <location>
        <begin position="49"/>
        <end position="68"/>
    </location>
</feature>
<evidence type="ECO:0000256" key="3">
    <source>
        <dbReference type="ARBA" id="ARBA00022692"/>
    </source>
</evidence>
<organism evidence="7 8">
    <name type="scientific">Pundamilia nyererei</name>
    <dbReference type="NCBI Taxonomy" id="303518"/>
    <lineage>
        <taxon>Eukaryota</taxon>
        <taxon>Metazoa</taxon>
        <taxon>Chordata</taxon>
        <taxon>Craniata</taxon>
        <taxon>Vertebrata</taxon>
        <taxon>Euteleostomi</taxon>
        <taxon>Actinopterygii</taxon>
        <taxon>Neopterygii</taxon>
        <taxon>Teleostei</taxon>
        <taxon>Neoteleostei</taxon>
        <taxon>Acanthomorphata</taxon>
        <taxon>Ovalentaria</taxon>
        <taxon>Cichlomorphae</taxon>
        <taxon>Cichliformes</taxon>
        <taxon>Cichlidae</taxon>
        <taxon>African cichlids</taxon>
        <taxon>Pseudocrenilabrinae</taxon>
        <taxon>Haplochromini</taxon>
        <taxon>Pundamilia</taxon>
    </lineage>
</organism>
<keyword evidence="4 6" id="KW-1133">Transmembrane helix</keyword>
<keyword evidence="3 6" id="KW-0812">Transmembrane</keyword>
<gene>
    <name evidence="8" type="primary">LOC102194024</name>
</gene>
<dbReference type="PANTHER" id="PTHR14198">
    <property type="entry name" value="TRANSMEMBRANE 4 L6 FAMILY MEMBER 1-RELATED"/>
    <property type="match status" value="1"/>
</dbReference>
<dbReference type="InterPro" id="IPR008661">
    <property type="entry name" value="L6_membrane"/>
</dbReference>
<dbReference type="PANTHER" id="PTHR14198:SF22">
    <property type="entry name" value="TRANSMEMBRANE 4 L6 FAMILY MEMBER 19"/>
    <property type="match status" value="1"/>
</dbReference>
<evidence type="ECO:0000256" key="5">
    <source>
        <dbReference type="ARBA" id="ARBA00023136"/>
    </source>
</evidence>
<evidence type="ECO:0000256" key="2">
    <source>
        <dbReference type="ARBA" id="ARBA00006193"/>
    </source>
</evidence>
<evidence type="ECO:0000256" key="6">
    <source>
        <dbReference type="SAM" id="Phobius"/>
    </source>
</evidence>
<evidence type="ECO:0000256" key="4">
    <source>
        <dbReference type="ARBA" id="ARBA00022989"/>
    </source>
</evidence>
<accession>A0A9Y3S6N0</accession>
<keyword evidence="7" id="KW-1185">Reference proteome</keyword>
<evidence type="ECO:0000256" key="1">
    <source>
        <dbReference type="ARBA" id="ARBA00004141"/>
    </source>
</evidence>
<comment type="subcellular location">
    <subcellularLocation>
        <location evidence="1">Membrane</location>
        <topology evidence="1">Multi-pass membrane protein</topology>
    </subcellularLocation>
</comment>
<dbReference type="Pfam" id="PF05805">
    <property type="entry name" value="L6_membrane"/>
    <property type="match status" value="2"/>
</dbReference>
<dbReference type="RefSeq" id="XP_005751670.1">
    <property type="nucleotide sequence ID" value="XM_005751613.1"/>
</dbReference>
<dbReference type="GeneID" id="102194024"/>
<name>A0A9Y3S6N0_9CICH</name>
<protein>
    <submittedName>
        <fullName evidence="8">Transmembrane 4 L6 family member 5 isoform X1</fullName>
    </submittedName>
</protein>
<feature type="transmembrane region" description="Helical" evidence="6">
    <location>
        <begin position="137"/>
        <end position="158"/>
    </location>
</feature>